<evidence type="ECO:0000256" key="1">
    <source>
        <dbReference type="SAM" id="Phobius"/>
    </source>
</evidence>
<protein>
    <submittedName>
        <fullName evidence="2">Uncharacterized protein</fullName>
    </submittedName>
</protein>
<dbReference type="EMBL" id="QGNW01002718">
    <property type="protein sequence ID" value="RVW12233.1"/>
    <property type="molecule type" value="Genomic_DNA"/>
</dbReference>
<evidence type="ECO:0000313" key="3">
    <source>
        <dbReference type="Proteomes" id="UP000288805"/>
    </source>
</evidence>
<dbReference type="Proteomes" id="UP000288805">
    <property type="component" value="Unassembled WGS sequence"/>
</dbReference>
<gene>
    <name evidence="2" type="ORF">CK203_084280</name>
</gene>
<feature type="transmembrane region" description="Helical" evidence="1">
    <location>
        <begin position="16"/>
        <end position="35"/>
    </location>
</feature>
<proteinExistence type="predicted"/>
<reference evidence="2 3" key="1">
    <citation type="journal article" date="2018" name="PLoS Genet.">
        <title>Population sequencing reveals clonal diversity and ancestral inbreeding in the grapevine cultivar Chardonnay.</title>
        <authorList>
            <person name="Roach M.J."/>
            <person name="Johnson D.L."/>
            <person name="Bohlmann J."/>
            <person name="van Vuuren H.J."/>
            <person name="Jones S.J."/>
            <person name="Pretorius I.S."/>
            <person name="Schmidt S.A."/>
            <person name="Borneman A.R."/>
        </authorList>
    </citation>
    <scope>NUCLEOTIDE SEQUENCE [LARGE SCALE GENOMIC DNA]</scope>
    <source>
        <strain evidence="3">cv. Chardonnay</strain>
        <tissue evidence="2">Leaf</tissue>
    </source>
</reference>
<comment type="caution">
    <text evidence="2">The sequence shown here is derived from an EMBL/GenBank/DDBJ whole genome shotgun (WGS) entry which is preliminary data.</text>
</comment>
<dbReference type="AlphaFoldDB" id="A0A438BMN8"/>
<accession>A0A438BMN8</accession>
<organism evidence="2 3">
    <name type="scientific">Vitis vinifera</name>
    <name type="common">Grape</name>
    <dbReference type="NCBI Taxonomy" id="29760"/>
    <lineage>
        <taxon>Eukaryota</taxon>
        <taxon>Viridiplantae</taxon>
        <taxon>Streptophyta</taxon>
        <taxon>Embryophyta</taxon>
        <taxon>Tracheophyta</taxon>
        <taxon>Spermatophyta</taxon>
        <taxon>Magnoliopsida</taxon>
        <taxon>eudicotyledons</taxon>
        <taxon>Gunneridae</taxon>
        <taxon>Pentapetalae</taxon>
        <taxon>rosids</taxon>
        <taxon>Vitales</taxon>
        <taxon>Vitaceae</taxon>
        <taxon>Viteae</taxon>
        <taxon>Vitis</taxon>
    </lineage>
</organism>
<name>A0A438BMN8_VITVI</name>
<sequence length="71" mass="8528">MVILRMTNNETLNNCMMFLNKNMMVIGVMFLIKYAKYLMHNHPFSSLTGAHMDWFQEKMTIELFYFKILPT</sequence>
<keyword evidence="1" id="KW-0812">Transmembrane</keyword>
<keyword evidence="1" id="KW-0472">Membrane</keyword>
<keyword evidence="1" id="KW-1133">Transmembrane helix</keyword>
<evidence type="ECO:0000313" key="2">
    <source>
        <dbReference type="EMBL" id="RVW12233.1"/>
    </source>
</evidence>